<accession>A0A2P6NY82</accession>
<protein>
    <submittedName>
        <fullName evidence="2">Uncharacterized protein</fullName>
    </submittedName>
</protein>
<dbReference type="InterPro" id="IPR021986">
    <property type="entry name" value="Spherulin4"/>
</dbReference>
<keyword evidence="3" id="KW-1185">Reference proteome</keyword>
<dbReference type="EMBL" id="MDYQ01000007">
    <property type="protein sequence ID" value="PRP88910.1"/>
    <property type="molecule type" value="Genomic_DNA"/>
</dbReference>
<dbReference type="PANTHER" id="PTHR35040:SF9">
    <property type="entry name" value="4-LIKE CELL SURFACE PROTEIN, PUTATIVE (AFU_ORTHOLOGUE AFUA_4G14080)-RELATED"/>
    <property type="match status" value="1"/>
</dbReference>
<dbReference type="Pfam" id="PF12138">
    <property type="entry name" value="Spherulin4"/>
    <property type="match status" value="1"/>
</dbReference>
<dbReference type="Proteomes" id="UP000241769">
    <property type="component" value="Unassembled WGS sequence"/>
</dbReference>
<evidence type="ECO:0000313" key="2">
    <source>
        <dbReference type="EMBL" id="PRP88910.1"/>
    </source>
</evidence>
<sequence length="379" mass="42689">MANLQVPVTKKNLEYLVGQLYADDGLQNLQDFAFSGSRSNSPMVEVNTQPILTSDMMETPSQTQKLKRLQRGNDSMAKKLKPDPEPLALGRKSSVPKRGRPLIMIKPLFLCMALLTLARCDQPSIIVPMQGHHPVSSWEDLSRAVRTYQSVKYVVVIDPFTTVKSTATINELRKQKNVRLIGGLSLQWGQRPRDQVMADLQSASNMGLHGIFFDESPAEEKDFVALAEIINSTKTLIPGGLVITNPQKIPHESQYNIADIVIVFQDDYQQLGQRWTQVPAGERKKAGLMVYNMPDQRKSFKWTVDELLDAGFSQLYLSERSREDEVLLGRSWSIYTSTFYQWNFSELESIKSRPYSSSLSNCCGLCIIVAISYVDVTLS</sequence>
<dbReference type="InParanoid" id="A0A2P6NY82"/>
<dbReference type="OrthoDB" id="5342184at2759"/>
<reference evidence="2 3" key="1">
    <citation type="journal article" date="2018" name="Genome Biol. Evol.">
        <title>Multiple Roots of Fruiting Body Formation in Amoebozoa.</title>
        <authorList>
            <person name="Hillmann F."/>
            <person name="Forbes G."/>
            <person name="Novohradska S."/>
            <person name="Ferling I."/>
            <person name="Riege K."/>
            <person name="Groth M."/>
            <person name="Westermann M."/>
            <person name="Marz M."/>
            <person name="Spaller T."/>
            <person name="Winckler T."/>
            <person name="Schaap P."/>
            <person name="Glockner G."/>
        </authorList>
    </citation>
    <scope>NUCLEOTIDE SEQUENCE [LARGE SCALE GENOMIC DNA]</scope>
    <source>
        <strain evidence="2 3">Jena</strain>
    </source>
</reference>
<proteinExistence type="predicted"/>
<gene>
    <name evidence="2" type="ORF">PROFUN_00378</name>
</gene>
<dbReference type="AlphaFoldDB" id="A0A2P6NY82"/>
<dbReference type="PANTHER" id="PTHR35040">
    <property type="match status" value="1"/>
</dbReference>
<evidence type="ECO:0000313" key="3">
    <source>
        <dbReference type="Proteomes" id="UP000241769"/>
    </source>
</evidence>
<name>A0A2P6NY82_9EUKA</name>
<evidence type="ECO:0000256" key="1">
    <source>
        <dbReference type="SAM" id="MobiDB-lite"/>
    </source>
</evidence>
<feature type="region of interest" description="Disordered" evidence="1">
    <location>
        <begin position="69"/>
        <end position="93"/>
    </location>
</feature>
<comment type="caution">
    <text evidence="2">The sequence shown here is derived from an EMBL/GenBank/DDBJ whole genome shotgun (WGS) entry which is preliminary data.</text>
</comment>
<organism evidence="2 3">
    <name type="scientific">Planoprotostelium fungivorum</name>
    <dbReference type="NCBI Taxonomy" id="1890364"/>
    <lineage>
        <taxon>Eukaryota</taxon>
        <taxon>Amoebozoa</taxon>
        <taxon>Evosea</taxon>
        <taxon>Variosea</taxon>
        <taxon>Cavosteliida</taxon>
        <taxon>Cavosteliaceae</taxon>
        <taxon>Planoprotostelium</taxon>
    </lineage>
</organism>